<dbReference type="Pfam" id="PF13302">
    <property type="entry name" value="Acetyltransf_3"/>
    <property type="match status" value="1"/>
</dbReference>
<organism evidence="3 5">
    <name type="scientific">Kocuria flava</name>
    <dbReference type="NCBI Taxonomy" id="446860"/>
    <lineage>
        <taxon>Bacteria</taxon>
        <taxon>Bacillati</taxon>
        <taxon>Actinomycetota</taxon>
        <taxon>Actinomycetes</taxon>
        <taxon>Micrococcales</taxon>
        <taxon>Micrococcaceae</taxon>
        <taxon>Kocuria</taxon>
    </lineage>
</organism>
<dbReference type="EMBL" id="BJZR01000128">
    <property type="protein sequence ID" value="GEO93526.1"/>
    <property type="molecule type" value="Genomic_DNA"/>
</dbReference>
<dbReference type="InterPro" id="IPR016181">
    <property type="entry name" value="Acyl_CoA_acyltransferase"/>
</dbReference>
<evidence type="ECO:0000259" key="2">
    <source>
        <dbReference type="Pfam" id="PF13302"/>
    </source>
</evidence>
<dbReference type="EMBL" id="CP013254">
    <property type="protein sequence ID" value="ALU39765.1"/>
    <property type="molecule type" value="Genomic_DNA"/>
</dbReference>
<feature type="region of interest" description="Disordered" evidence="1">
    <location>
        <begin position="188"/>
        <end position="209"/>
    </location>
</feature>
<name>A0A0U3HA00_9MICC</name>
<dbReference type="Gene3D" id="3.40.630.30">
    <property type="match status" value="1"/>
</dbReference>
<dbReference type="Proteomes" id="UP000057181">
    <property type="component" value="Chromosome"/>
</dbReference>
<dbReference type="AlphaFoldDB" id="A0A0U3HA00"/>
<gene>
    <name evidence="3" type="ORF">AS188_08390</name>
    <name evidence="4" type="ORF">KFL01_28320</name>
</gene>
<dbReference type="InterPro" id="IPR000182">
    <property type="entry name" value="GNAT_dom"/>
</dbReference>
<sequence length="209" mass="22639">MPALLAGAEHYDVPVLDDGTVRLRRLEPRDVPQLALNCADPAAAEFTTVPLGYTEDDARWYVGQFVPEAWRAGREYNWAAVDAATDRLWGTVGLNALRGTTADVGLNFGPHARGTGAAEAACRLLLDHAFPALGLTYAYWMAKVPNWASRKLAWKLGFRSPVRIDGFMEQRGASVDAWILTLAAGDPRTPTTAWDGPPAPGSAGPERRP</sequence>
<keyword evidence="3" id="KW-0808">Transferase</keyword>
<reference evidence="3 5" key="1">
    <citation type="submission" date="2015-11" db="EMBL/GenBank/DDBJ databases">
        <title>Complete Genome Sequence of Kocuria flava strain HO-9041.</title>
        <authorList>
            <person name="Zhou M."/>
            <person name="Dai J."/>
        </authorList>
    </citation>
    <scope>NUCLEOTIDE SEQUENCE [LARGE SCALE GENOMIC DNA]</scope>
    <source>
        <strain evidence="3 5">HO-9041</strain>
    </source>
</reference>
<accession>A0A0U3HA00</accession>
<dbReference type="STRING" id="446860.AS188_08390"/>
<reference evidence="4 6" key="2">
    <citation type="submission" date="2019-07" db="EMBL/GenBank/DDBJ databases">
        <title>Whole genome shotgun sequence of Kocuria flava NBRC 107626.</title>
        <authorList>
            <person name="Hosoyama A."/>
            <person name="Uohara A."/>
            <person name="Ohji S."/>
            <person name="Ichikawa N."/>
        </authorList>
    </citation>
    <scope>NUCLEOTIDE SEQUENCE [LARGE SCALE GENOMIC DNA]</scope>
    <source>
        <strain evidence="4 6">NBRC 107626</strain>
    </source>
</reference>
<dbReference type="InterPro" id="IPR051531">
    <property type="entry name" value="N-acetyltransferase"/>
</dbReference>
<evidence type="ECO:0000313" key="5">
    <source>
        <dbReference type="Proteomes" id="UP000057181"/>
    </source>
</evidence>
<evidence type="ECO:0000313" key="4">
    <source>
        <dbReference type="EMBL" id="GEO93526.1"/>
    </source>
</evidence>
<dbReference type="Proteomes" id="UP000321155">
    <property type="component" value="Unassembled WGS sequence"/>
</dbReference>
<dbReference type="OrthoDB" id="9795188at2"/>
<dbReference type="SUPFAM" id="SSF55729">
    <property type="entry name" value="Acyl-CoA N-acyltransferases (Nat)"/>
    <property type="match status" value="1"/>
</dbReference>
<keyword evidence="6" id="KW-1185">Reference proteome</keyword>
<evidence type="ECO:0000313" key="6">
    <source>
        <dbReference type="Proteomes" id="UP000321155"/>
    </source>
</evidence>
<dbReference type="GO" id="GO:0016747">
    <property type="term" value="F:acyltransferase activity, transferring groups other than amino-acyl groups"/>
    <property type="evidence" value="ECO:0007669"/>
    <property type="project" value="InterPro"/>
</dbReference>
<dbReference type="PANTHER" id="PTHR43792">
    <property type="entry name" value="GNAT FAMILY, PUTATIVE (AFU_ORTHOLOGUE AFUA_3G00765)-RELATED-RELATED"/>
    <property type="match status" value="1"/>
</dbReference>
<evidence type="ECO:0000256" key="1">
    <source>
        <dbReference type="SAM" id="MobiDB-lite"/>
    </source>
</evidence>
<protein>
    <submittedName>
        <fullName evidence="3">Acetyltransferase</fullName>
    </submittedName>
</protein>
<dbReference type="RefSeq" id="WP_058858474.1">
    <property type="nucleotide sequence ID" value="NZ_BJZR01000128.1"/>
</dbReference>
<proteinExistence type="predicted"/>
<dbReference type="KEGG" id="kfv:AS188_08390"/>
<feature type="domain" description="N-acetyltransferase" evidence="2">
    <location>
        <begin position="21"/>
        <end position="159"/>
    </location>
</feature>
<evidence type="ECO:0000313" key="3">
    <source>
        <dbReference type="EMBL" id="ALU39765.1"/>
    </source>
</evidence>